<evidence type="ECO:0000256" key="10">
    <source>
        <dbReference type="ARBA" id="ARBA00022679"/>
    </source>
</evidence>
<evidence type="ECO:0000256" key="18">
    <source>
        <dbReference type="RuleBase" id="RU003938"/>
    </source>
</evidence>
<comment type="similarity">
    <text evidence="5 18">Belongs to the CDS family.</text>
</comment>
<organism evidence="20 21">
    <name type="scientific">Parapontixanthobacter aurantiacus</name>
    <dbReference type="NCBI Taxonomy" id="1463599"/>
    <lineage>
        <taxon>Bacteria</taxon>
        <taxon>Pseudomonadati</taxon>
        <taxon>Pseudomonadota</taxon>
        <taxon>Alphaproteobacteria</taxon>
        <taxon>Sphingomonadales</taxon>
        <taxon>Erythrobacteraceae</taxon>
        <taxon>Parapontixanthobacter</taxon>
    </lineage>
</organism>
<feature type="transmembrane region" description="Helical" evidence="19">
    <location>
        <begin position="85"/>
        <end position="106"/>
    </location>
</feature>
<dbReference type="GO" id="GO:0005886">
    <property type="term" value="C:plasma membrane"/>
    <property type="evidence" value="ECO:0007669"/>
    <property type="project" value="UniProtKB-SubCell"/>
</dbReference>
<keyword evidence="13 19" id="KW-1133">Transmembrane helix</keyword>
<evidence type="ECO:0000256" key="5">
    <source>
        <dbReference type="ARBA" id="ARBA00010185"/>
    </source>
</evidence>
<evidence type="ECO:0000256" key="2">
    <source>
        <dbReference type="ARBA" id="ARBA00004651"/>
    </source>
</evidence>
<keyword evidence="8" id="KW-1003">Cell membrane</keyword>
<dbReference type="EMBL" id="WTYW01000001">
    <property type="protein sequence ID" value="MXO84967.1"/>
    <property type="molecule type" value="Genomic_DNA"/>
</dbReference>
<dbReference type="GO" id="GO:0016024">
    <property type="term" value="P:CDP-diacylglycerol biosynthetic process"/>
    <property type="evidence" value="ECO:0007669"/>
    <property type="project" value="UniProtKB-UniPathway"/>
</dbReference>
<evidence type="ECO:0000256" key="14">
    <source>
        <dbReference type="ARBA" id="ARBA00023098"/>
    </source>
</evidence>
<dbReference type="Pfam" id="PF01148">
    <property type="entry name" value="CTP_transf_1"/>
    <property type="match status" value="1"/>
</dbReference>
<keyword evidence="11 18" id="KW-0812">Transmembrane</keyword>
<dbReference type="PANTHER" id="PTHR46382">
    <property type="entry name" value="PHOSPHATIDATE CYTIDYLYLTRANSFERASE"/>
    <property type="match status" value="1"/>
</dbReference>
<dbReference type="AlphaFoldDB" id="A0A844ZD71"/>
<comment type="pathway">
    <text evidence="4">Lipid metabolism.</text>
</comment>
<protein>
    <recommendedName>
        <fullName evidence="7 18">Phosphatidate cytidylyltransferase</fullName>
        <ecNumber evidence="6 18">2.7.7.41</ecNumber>
    </recommendedName>
</protein>
<dbReference type="PROSITE" id="PS01315">
    <property type="entry name" value="CDS"/>
    <property type="match status" value="1"/>
</dbReference>
<comment type="caution">
    <text evidence="20">The sequence shown here is derived from an EMBL/GenBank/DDBJ whole genome shotgun (WGS) entry which is preliminary data.</text>
</comment>
<keyword evidence="21" id="KW-1185">Reference proteome</keyword>
<feature type="transmembrane region" description="Helical" evidence="19">
    <location>
        <begin position="37"/>
        <end position="54"/>
    </location>
</feature>
<comment type="subcellular location">
    <subcellularLocation>
        <location evidence="2">Cell membrane</location>
        <topology evidence="2">Multi-pass membrane protein</topology>
    </subcellularLocation>
</comment>
<keyword evidence="17" id="KW-1208">Phospholipid metabolism</keyword>
<keyword evidence="12 18" id="KW-0548">Nucleotidyltransferase</keyword>
<feature type="transmembrane region" description="Helical" evidence="19">
    <location>
        <begin position="157"/>
        <end position="177"/>
    </location>
</feature>
<evidence type="ECO:0000313" key="21">
    <source>
        <dbReference type="Proteomes" id="UP000433104"/>
    </source>
</evidence>
<evidence type="ECO:0000256" key="12">
    <source>
        <dbReference type="ARBA" id="ARBA00022695"/>
    </source>
</evidence>
<evidence type="ECO:0000256" key="11">
    <source>
        <dbReference type="ARBA" id="ARBA00022692"/>
    </source>
</evidence>
<keyword evidence="15 19" id="KW-0472">Membrane</keyword>
<evidence type="ECO:0000313" key="20">
    <source>
        <dbReference type="EMBL" id="MXO84967.1"/>
    </source>
</evidence>
<evidence type="ECO:0000256" key="16">
    <source>
        <dbReference type="ARBA" id="ARBA00023209"/>
    </source>
</evidence>
<keyword evidence="9" id="KW-0444">Lipid biosynthesis</keyword>
<evidence type="ECO:0000256" key="7">
    <source>
        <dbReference type="ARBA" id="ARBA00019373"/>
    </source>
</evidence>
<evidence type="ECO:0000256" key="15">
    <source>
        <dbReference type="ARBA" id="ARBA00023136"/>
    </source>
</evidence>
<evidence type="ECO:0000256" key="4">
    <source>
        <dbReference type="ARBA" id="ARBA00005189"/>
    </source>
</evidence>
<proteinExistence type="inferred from homology"/>
<dbReference type="OrthoDB" id="9799199at2"/>
<evidence type="ECO:0000256" key="6">
    <source>
        <dbReference type="ARBA" id="ARBA00012487"/>
    </source>
</evidence>
<dbReference type="PANTHER" id="PTHR46382:SF1">
    <property type="entry name" value="PHOSPHATIDATE CYTIDYLYLTRANSFERASE"/>
    <property type="match status" value="1"/>
</dbReference>
<dbReference type="InterPro" id="IPR000374">
    <property type="entry name" value="PC_trans"/>
</dbReference>
<feature type="transmembrane region" description="Helical" evidence="19">
    <location>
        <begin position="61"/>
        <end position="79"/>
    </location>
</feature>
<feature type="transmembrane region" description="Helical" evidence="19">
    <location>
        <begin position="126"/>
        <end position="145"/>
    </location>
</feature>
<sequence>MPLSLRTSDLPRRAASAAVMLAITAAALWAGGVWFDAFVVAIAFACFGEFLRLVWRATTKLVNRLVALLAGAAYIALAASALIELIIPVVIGLVAVVIATDTGAYFSGRTIGGPKIAPKISPSKTWAGLGGGAIAAGLVALGFFYSNVGSDAFSARGVGAFLVGAILAVVAQCGDFFESWLKRRANMKDSSNLIPGHGGIFDRVDGLLPVAIVGALLWQLHP</sequence>
<dbReference type="UniPathway" id="UPA00557">
    <property type="reaction ID" value="UER00614"/>
</dbReference>
<gene>
    <name evidence="20" type="ORF">GRI38_02845</name>
</gene>
<evidence type="ECO:0000256" key="1">
    <source>
        <dbReference type="ARBA" id="ARBA00001698"/>
    </source>
</evidence>
<dbReference type="GO" id="GO:0004605">
    <property type="term" value="F:phosphatidate cytidylyltransferase activity"/>
    <property type="evidence" value="ECO:0007669"/>
    <property type="project" value="UniProtKB-EC"/>
</dbReference>
<keyword evidence="16" id="KW-0594">Phospholipid biosynthesis</keyword>
<evidence type="ECO:0000256" key="9">
    <source>
        <dbReference type="ARBA" id="ARBA00022516"/>
    </source>
</evidence>
<accession>A0A844ZD71</accession>
<dbReference type="Proteomes" id="UP000433104">
    <property type="component" value="Unassembled WGS sequence"/>
</dbReference>
<evidence type="ECO:0000256" key="13">
    <source>
        <dbReference type="ARBA" id="ARBA00022989"/>
    </source>
</evidence>
<reference evidence="20 21" key="1">
    <citation type="submission" date="2019-12" db="EMBL/GenBank/DDBJ databases">
        <title>Genomic-based taxomic classification of the family Erythrobacteraceae.</title>
        <authorList>
            <person name="Xu L."/>
        </authorList>
    </citation>
    <scope>NUCLEOTIDE SEQUENCE [LARGE SCALE GENOMIC DNA]</scope>
    <source>
        <strain evidence="20 21">MCCC 1A09962</strain>
    </source>
</reference>
<comment type="pathway">
    <text evidence="3 18">Phospholipid metabolism; CDP-diacylglycerol biosynthesis; CDP-diacylglycerol from sn-glycerol 3-phosphate: step 3/3.</text>
</comment>
<evidence type="ECO:0000256" key="17">
    <source>
        <dbReference type="ARBA" id="ARBA00023264"/>
    </source>
</evidence>
<keyword evidence="10 18" id="KW-0808">Transferase</keyword>
<evidence type="ECO:0000256" key="19">
    <source>
        <dbReference type="SAM" id="Phobius"/>
    </source>
</evidence>
<comment type="catalytic activity">
    <reaction evidence="1 18">
        <text>a 1,2-diacyl-sn-glycero-3-phosphate + CTP + H(+) = a CDP-1,2-diacyl-sn-glycerol + diphosphate</text>
        <dbReference type="Rhea" id="RHEA:16229"/>
        <dbReference type="ChEBI" id="CHEBI:15378"/>
        <dbReference type="ChEBI" id="CHEBI:33019"/>
        <dbReference type="ChEBI" id="CHEBI:37563"/>
        <dbReference type="ChEBI" id="CHEBI:58332"/>
        <dbReference type="ChEBI" id="CHEBI:58608"/>
        <dbReference type="EC" id="2.7.7.41"/>
    </reaction>
</comment>
<dbReference type="EC" id="2.7.7.41" evidence="6 18"/>
<evidence type="ECO:0000256" key="3">
    <source>
        <dbReference type="ARBA" id="ARBA00005119"/>
    </source>
</evidence>
<evidence type="ECO:0000256" key="8">
    <source>
        <dbReference type="ARBA" id="ARBA00022475"/>
    </source>
</evidence>
<name>A0A844ZD71_9SPHN</name>
<keyword evidence="14" id="KW-0443">Lipid metabolism</keyword>